<dbReference type="Gene3D" id="1.25.40.20">
    <property type="entry name" value="Ankyrin repeat-containing domain"/>
    <property type="match status" value="1"/>
</dbReference>
<dbReference type="GO" id="GO:0005737">
    <property type="term" value="C:cytoplasm"/>
    <property type="evidence" value="ECO:0007669"/>
    <property type="project" value="TreeGrafter"/>
</dbReference>
<sequence length="568" mass="60512">EEQPTFKGAAGSLCLGEGKEGPVLALPAGDPPPLPQAPLPLFCRMVAALLREGADPNLVLPEGVAPMHLAAGLEQENGIRRLRLLLQHGGDPNVRSGEGLTPLHVAASWGCTAGLRILLAEGGDPQVEDQVGPKASLPRGWQMGEGRAVSAPPTPRKPPGNLGLCSLGGSLASARGGGREDPSSRTRSEAGSPPVGGAAQDPPEGGPLESLAARGPLGKQAEKASRVSFSRLSGRGPPAPGPPGRLSPPCQEVPLSPGGRPAPLSTTEPVEHLYVDEEGGQSLIERHLPPTDDSGAGSSEDGLRGDWQACAREAGGSGAGAPLNPEHLTDRALVHKLRELGADPGPVTPLTRRLYVRLLERLSRETAETSTYSPELASALHTYRIPSSKADELALAAEFDQPDKSRKWREGLLKSSFNYLLLDPRVTQNLPARCQLLSPAEAFQTFVRAVFYVGKGTRGRPYRHLYEALGHYWKGQGMPATQASSKVRHILEIWARGQGVVSMHCFQNVVPVEAYTREACMVDAIGELLRLGGGWPMKRRRSLGVFLLHRALQIFLAEGERQLRPTDI</sequence>
<dbReference type="Proteomes" id="UP000694559">
    <property type="component" value="Unplaced"/>
</dbReference>
<reference evidence="4" key="2">
    <citation type="submission" date="2025-09" db="UniProtKB">
        <authorList>
            <consortium name="Ensembl"/>
        </authorList>
    </citation>
    <scope>IDENTIFICATION</scope>
</reference>
<dbReference type="PROSITE" id="PS50297">
    <property type="entry name" value="ANK_REP_REGION"/>
    <property type="match status" value="2"/>
</dbReference>
<dbReference type="GO" id="GO:0005654">
    <property type="term" value="C:nucleoplasm"/>
    <property type="evidence" value="ECO:0007669"/>
    <property type="project" value="TreeGrafter"/>
</dbReference>
<feature type="compositionally biased region" description="Basic and acidic residues" evidence="2">
    <location>
        <begin position="177"/>
        <end position="188"/>
    </location>
</feature>
<dbReference type="GO" id="GO:0000724">
    <property type="term" value="P:double-strand break repair via homologous recombination"/>
    <property type="evidence" value="ECO:0007669"/>
    <property type="project" value="TreeGrafter"/>
</dbReference>
<feature type="repeat" description="ANK" evidence="1">
    <location>
        <begin position="62"/>
        <end position="97"/>
    </location>
</feature>
<feature type="compositionally biased region" description="Low complexity" evidence="2">
    <location>
        <begin position="160"/>
        <end position="174"/>
    </location>
</feature>
<dbReference type="Pfam" id="PF12796">
    <property type="entry name" value="Ank_2"/>
    <property type="match status" value="1"/>
</dbReference>
<dbReference type="SMART" id="SM00540">
    <property type="entry name" value="LEM"/>
    <property type="match status" value="1"/>
</dbReference>
<dbReference type="Gene3D" id="1.10.720.40">
    <property type="match status" value="1"/>
</dbReference>
<dbReference type="PROSITE" id="PS50954">
    <property type="entry name" value="LEM"/>
    <property type="match status" value="1"/>
</dbReference>
<feature type="region of interest" description="Disordered" evidence="2">
    <location>
        <begin position="284"/>
        <end position="303"/>
    </location>
</feature>
<keyword evidence="1" id="KW-0040">ANK repeat</keyword>
<accession>A0A8C6VC38</accession>
<dbReference type="InterPro" id="IPR036770">
    <property type="entry name" value="Ankyrin_rpt-contain_sf"/>
</dbReference>
<organism evidence="4 5">
    <name type="scientific">Naja naja</name>
    <name type="common">Indian cobra</name>
    <dbReference type="NCBI Taxonomy" id="35670"/>
    <lineage>
        <taxon>Eukaryota</taxon>
        <taxon>Metazoa</taxon>
        <taxon>Chordata</taxon>
        <taxon>Craniata</taxon>
        <taxon>Vertebrata</taxon>
        <taxon>Euteleostomi</taxon>
        <taxon>Lepidosauria</taxon>
        <taxon>Squamata</taxon>
        <taxon>Bifurcata</taxon>
        <taxon>Unidentata</taxon>
        <taxon>Episquamata</taxon>
        <taxon>Toxicofera</taxon>
        <taxon>Serpentes</taxon>
        <taxon>Colubroidea</taxon>
        <taxon>Elapidae</taxon>
        <taxon>Elapinae</taxon>
        <taxon>Naja</taxon>
    </lineage>
</organism>
<dbReference type="GO" id="GO:0000712">
    <property type="term" value="P:resolution of meiotic recombination intermediates"/>
    <property type="evidence" value="ECO:0007669"/>
    <property type="project" value="TreeGrafter"/>
</dbReference>
<feature type="region of interest" description="Disordered" evidence="2">
    <location>
        <begin position="125"/>
        <end position="266"/>
    </location>
</feature>
<dbReference type="PANTHER" id="PTHR46427">
    <property type="entry name" value="ANKYRIN REPEAT AND LEM DOMAIN-CONTAINING PROTEIN 1"/>
    <property type="match status" value="1"/>
</dbReference>
<dbReference type="PROSITE" id="PS50088">
    <property type="entry name" value="ANK_REPEAT"/>
    <property type="match status" value="2"/>
</dbReference>
<dbReference type="OrthoDB" id="1601181at2759"/>
<reference evidence="4" key="1">
    <citation type="submission" date="2025-08" db="UniProtKB">
        <authorList>
            <consortium name="Ensembl"/>
        </authorList>
    </citation>
    <scope>IDENTIFICATION</scope>
</reference>
<feature type="compositionally biased region" description="Pro residues" evidence="2">
    <location>
        <begin position="237"/>
        <end position="246"/>
    </location>
</feature>
<feature type="repeat" description="ANK" evidence="1">
    <location>
        <begin position="98"/>
        <end position="130"/>
    </location>
</feature>
<dbReference type="PANTHER" id="PTHR46427:SF1">
    <property type="entry name" value="ANKYRIN REPEAT AND LEM DOMAIN-CONTAINING PROTEIN 1"/>
    <property type="match status" value="1"/>
</dbReference>
<dbReference type="Pfam" id="PF22945">
    <property type="entry name" value="LEM-3_GIY-YIG"/>
    <property type="match status" value="1"/>
</dbReference>
<keyword evidence="5" id="KW-1185">Reference proteome</keyword>
<protein>
    <submittedName>
        <fullName evidence="4">Ankyrin repeat and LEM domain containing 1</fullName>
    </submittedName>
</protein>
<dbReference type="CDD" id="cd12934">
    <property type="entry name" value="LEM"/>
    <property type="match status" value="1"/>
</dbReference>
<dbReference type="InterPro" id="IPR003887">
    <property type="entry name" value="LEM_dom"/>
</dbReference>
<evidence type="ECO:0000259" key="3">
    <source>
        <dbReference type="PROSITE" id="PS50954"/>
    </source>
</evidence>
<dbReference type="SUPFAM" id="SSF48403">
    <property type="entry name" value="Ankyrin repeat"/>
    <property type="match status" value="1"/>
</dbReference>
<dbReference type="SUPFAM" id="SSF63451">
    <property type="entry name" value="LEM domain"/>
    <property type="match status" value="1"/>
</dbReference>
<evidence type="ECO:0000313" key="4">
    <source>
        <dbReference type="Ensembl" id="ENSNNAP00000000810.1"/>
    </source>
</evidence>
<dbReference type="InterPro" id="IPR002110">
    <property type="entry name" value="Ankyrin_rpt"/>
</dbReference>
<proteinExistence type="predicted"/>
<dbReference type="SMART" id="SM00248">
    <property type="entry name" value="ANK"/>
    <property type="match status" value="2"/>
</dbReference>
<feature type="domain" description="LEM" evidence="3">
    <location>
        <begin position="322"/>
        <end position="366"/>
    </location>
</feature>
<dbReference type="Ensembl" id="ENSNNAT00000000854.1">
    <property type="protein sequence ID" value="ENSNNAP00000000810.1"/>
    <property type="gene ID" value="ENSNNAG00000000555.1"/>
</dbReference>
<name>A0A8C6VC38_NAJNA</name>
<dbReference type="GO" id="GO:0004520">
    <property type="term" value="F:DNA endonuclease activity"/>
    <property type="evidence" value="ECO:0007669"/>
    <property type="project" value="TreeGrafter"/>
</dbReference>
<evidence type="ECO:0000256" key="1">
    <source>
        <dbReference type="PROSITE-ProRule" id="PRU00023"/>
    </source>
</evidence>
<dbReference type="Pfam" id="PF03020">
    <property type="entry name" value="LEM"/>
    <property type="match status" value="1"/>
</dbReference>
<evidence type="ECO:0000313" key="5">
    <source>
        <dbReference type="Proteomes" id="UP000694559"/>
    </source>
</evidence>
<evidence type="ECO:0000256" key="2">
    <source>
        <dbReference type="SAM" id="MobiDB-lite"/>
    </source>
</evidence>
<dbReference type="AlphaFoldDB" id="A0A8C6VC38"/>
<dbReference type="GeneTree" id="ENSGT00510000049316"/>
<dbReference type="InterPro" id="IPR034998">
    <property type="entry name" value="ANKLE1"/>
</dbReference>
<dbReference type="CDD" id="cd10454">
    <property type="entry name" value="GIY-YIG_COG3680_Meta"/>
    <property type="match status" value="1"/>
</dbReference>
<dbReference type="OMA" id="QGHRDCA"/>
<gene>
    <name evidence="4" type="primary">ANKLE1</name>
</gene>
<dbReference type="InterPro" id="IPR011015">
    <property type="entry name" value="LEM/LEM-like_dom_sf"/>
</dbReference>